<organism evidence="10">
    <name type="scientific">Sycon ciliatum</name>
    <dbReference type="NCBI Taxonomy" id="27933"/>
    <lineage>
        <taxon>Eukaryota</taxon>
        <taxon>Metazoa</taxon>
        <taxon>Porifera</taxon>
        <taxon>Calcarea</taxon>
        <taxon>Calcaronea</taxon>
        <taxon>Leucosolenida</taxon>
        <taxon>Sycettidae</taxon>
        <taxon>Sycon</taxon>
    </lineage>
</organism>
<evidence type="ECO:0000256" key="1">
    <source>
        <dbReference type="ARBA" id="ARBA00004498"/>
    </source>
</evidence>
<keyword evidence="4" id="KW-0964">Secreted</keyword>
<evidence type="ECO:0000256" key="4">
    <source>
        <dbReference type="ARBA" id="ARBA00022525"/>
    </source>
</evidence>
<dbReference type="CDD" id="cd13113">
    <property type="entry name" value="Wnt"/>
    <property type="match status" value="1"/>
</dbReference>
<keyword evidence="3 8" id="KW-0217">Developmental protein</keyword>
<evidence type="ECO:0000256" key="6">
    <source>
        <dbReference type="ARBA" id="ARBA00022687"/>
    </source>
</evidence>
<keyword evidence="5" id="KW-0272">Extracellular matrix</keyword>
<dbReference type="PANTHER" id="PTHR12027">
    <property type="entry name" value="WNT RELATED"/>
    <property type="match status" value="1"/>
</dbReference>
<comment type="function">
    <text evidence="8">Ligand for members of the frizzled family of seven transmembrane receptors.</text>
</comment>
<feature type="chain" id="PRO_5001724123" description="Protein Wnt" evidence="9">
    <location>
        <begin position="23"/>
        <end position="367"/>
    </location>
</feature>
<dbReference type="InterPro" id="IPR043158">
    <property type="entry name" value="Wnt_C"/>
</dbReference>
<name>A0A077SP34_9METZ</name>
<dbReference type="PRINTS" id="PR01349">
    <property type="entry name" value="WNTPROTEIN"/>
</dbReference>
<comment type="similarity">
    <text evidence="2 8">Belongs to the Wnt family.</text>
</comment>
<evidence type="ECO:0000256" key="7">
    <source>
        <dbReference type="ARBA" id="ARBA00023157"/>
    </source>
</evidence>
<dbReference type="AlphaFoldDB" id="A0A077SP34"/>
<dbReference type="InterPro" id="IPR005817">
    <property type="entry name" value="Wnt"/>
</dbReference>
<keyword evidence="7" id="KW-1015">Disulfide bond</keyword>
<keyword evidence="6 8" id="KW-0879">Wnt signaling pathway</keyword>
<dbReference type="GO" id="GO:0005125">
    <property type="term" value="F:cytokine activity"/>
    <property type="evidence" value="ECO:0007669"/>
    <property type="project" value="TreeGrafter"/>
</dbReference>
<dbReference type="GO" id="GO:0060070">
    <property type="term" value="P:canonical Wnt signaling pathway"/>
    <property type="evidence" value="ECO:0007669"/>
    <property type="project" value="TreeGrafter"/>
</dbReference>
<dbReference type="Gene3D" id="3.30.2460.20">
    <property type="match status" value="1"/>
</dbReference>
<keyword evidence="9" id="KW-0732">Signal</keyword>
<dbReference type="EMBL" id="HG973362">
    <property type="protein sequence ID" value="CDO67901.1"/>
    <property type="molecule type" value="mRNA"/>
</dbReference>
<proteinExistence type="evidence at transcript level"/>
<dbReference type="GO" id="GO:0045165">
    <property type="term" value="P:cell fate commitment"/>
    <property type="evidence" value="ECO:0007669"/>
    <property type="project" value="TreeGrafter"/>
</dbReference>
<dbReference type="SMART" id="SM00097">
    <property type="entry name" value="WNT1"/>
    <property type="match status" value="1"/>
</dbReference>
<evidence type="ECO:0000256" key="8">
    <source>
        <dbReference type="RuleBase" id="RU003500"/>
    </source>
</evidence>
<feature type="signal peptide" evidence="9">
    <location>
        <begin position="1"/>
        <end position="22"/>
    </location>
</feature>
<evidence type="ECO:0000256" key="5">
    <source>
        <dbReference type="ARBA" id="ARBA00022530"/>
    </source>
</evidence>
<evidence type="ECO:0000313" key="10">
    <source>
        <dbReference type="EMBL" id="CDO67901.1"/>
    </source>
</evidence>
<dbReference type="GO" id="GO:0005615">
    <property type="term" value="C:extracellular space"/>
    <property type="evidence" value="ECO:0007669"/>
    <property type="project" value="TreeGrafter"/>
</dbReference>
<dbReference type="GO" id="GO:0005109">
    <property type="term" value="F:frizzled binding"/>
    <property type="evidence" value="ECO:0007669"/>
    <property type="project" value="TreeGrafter"/>
</dbReference>
<comment type="subcellular location">
    <subcellularLocation>
        <location evidence="1 8">Secreted</location>
        <location evidence="1 8">Extracellular space</location>
        <location evidence="1 8">Extracellular matrix</location>
    </subcellularLocation>
</comment>
<evidence type="ECO:0000256" key="2">
    <source>
        <dbReference type="ARBA" id="ARBA00005683"/>
    </source>
</evidence>
<evidence type="ECO:0000256" key="9">
    <source>
        <dbReference type="SAM" id="SignalP"/>
    </source>
</evidence>
<reference evidence="10" key="1">
    <citation type="journal article" date="2014" name="Nat. Commun.">
        <title>Developmental gene expression provides clues to relationships between sponge and eumetazoan body plans.</title>
        <authorList>
            <person name="Leininger S."/>
            <person name="Adamski M."/>
            <person name="Bergum B."/>
            <person name="Guder C."/>
            <person name="Liu J."/>
            <person name="Laplante M."/>
            <person name="Brate J."/>
            <person name="Hoffmann F."/>
            <person name="Fortunato S."/>
            <person name="Jordal S."/>
            <person name="Rapp H.T."/>
            <person name="Adamska M."/>
        </authorList>
    </citation>
    <scope>NUCLEOTIDE SEQUENCE</scope>
</reference>
<evidence type="ECO:0000256" key="3">
    <source>
        <dbReference type="ARBA" id="ARBA00022473"/>
    </source>
</evidence>
<gene>
    <name evidence="10" type="primary">WntN</name>
</gene>
<dbReference type="Pfam" id="PF00110">
    <property type="entry name" value="wnt"/>
    <property type="match status" value="1"/>
</dbReference>
<protein>
    <recommendedName>
        <fullName evidence="8">Protein Wnt</fullName>
    </recommendedName>
</protein>
<accession>A0A077SP34</accession>
<sequence length="367" mass="41267">MTFVECTVFSAVFLLSVHRLSAQKHLAATTLLDPDLRLPYHIATAMSSAELEPIRKGNCKRLYGLSTSQVDWCKKNSVFFRPIVIGTRLGLNECKRRFARRRWSCPVDQPNIFSKVLNTATPEAAFVHGIESAGITLAIARTCSRGDALSHCACNKSQQAVGQNWTWGSCSDDFQSGDKFAGEFLSGMVKANDSTSTIAGLNHRFGRKVVGKSMQFLCKCHGFSGSCVQKTCWYSLPTIGVVAEQLLRKYDKIFRVVWNSTEMEVAPFASDPLKQSLKQSRMTEKLVYQQPSPDYCEPNKAIGSLGTHGRECEPRIAGPTSCDTVCCQRGYNERRRIASQRCRCRFHWCCRVECDWCRVVSKKYTCW</sequence>